<name>A0A0S7Y897_UNCT6</name>
<comment type="caution">
    <text evidence="3">The sequence shown here is derived from an EMBL/GenBank/DDBJ whole genome shotgun (WGS) entry which is preliminary data.</text>
</comment>
<dbReference type="EMBL" id="LJNI01000152">
    <property type="protein sequence ID" value="KPJ70902.1"/>
    <property type="molecule type" value="Genomic_DNA"/>
</dbReference>
<dbReference type="GO" id="GO:0016853">
    <property type="term" value="F:isomerase activity"/>
    <property type="evidence" value="ECO:0007669"/>
    <property type="project" value="UniProtKB-KW"/>
</dbReference>
<accession>A0A0S7Y897</accession>
<gene>
    <name evidence="3" type="ORF">AMJ52_09310</name>
</gene>
<dbReference type="SUPFAM" id="SSF53756">
    <property type="entry name" value="UDP-Glycosyltransferase/glycogen phosphorylase"/>
    <property type="match status" value="1"/>
</dbReference>
<comment type="similarity">
    <text evidence="1">Belongs to the UDP-N-acetylglucosamine 2-epimerase family.</text>
</comment>
<dbReference type="Gene3D" id="3.40.50.2000">
    <property type="entry name" value="Glycogen Phosphorylase B"/>
    <property type="match status" value="2"/>
</dbReference>
<dbReference type="NCBIfam" id="TIGR00236">
    <property type="entry name" value="wecB"/>
    <property type="match status" value="1"/>
</dbReference>
<evidence type="ECO:0000313" key="4">
    <source>
        <dbReference type="Proteomes" id="UP000051012"/>
    </source>
</evidence>
<dbReference type="CDD" id="cd03786">
    <property type="entry name" value="GTB_UDP-GlcNAc_2-Epimerase"/>
    <property type="match status" value="1"/>
</dbReference>
<dbReference type="Proteomes" id="UP000051012">
    <property type="component" value="Unassembled WGS sequence"/>
</dbReference>
<keyword evidence="1" id="KW-0413">Isomerase</keyword>
<dbReference type="InterPro" id="IPR029767">
    <property type="entry name" value="WecB-like"/>
</dbReference>
<evidence type="ECO:0000259" key="2">
    <source>
        <dbReference type="Pfam" id="PF02350"/>
    </source>
</evidence>
<proteinExistence type="inferred from homology"/>
<evidence type="ECO:0000256" key="1">
    <source>
        <dbReference type="RuleBase" id="RU003513"/>
    </source>
</evidence>
<dbReference type="AlphaFoldDB" id="A0A0S7Y897"/>
<evidence type="ECO:0000313" key="3">
    <source>
        <dbReference type="EMBL" id="KPJ70902.1"/>
    </source>
</evidence>
<dbReference type="PANTHER" id="PTHR43174:SF1">
    <property type="entry name" value="UDP-N-ACETYLGLUCOSAMINE 2-EPIMERASE"/>
    <property type="match status" value="1"/>
</dbReference>
<dbReference type="InterPro" id="IPR003331">
    <property type="entry name" value="UDP_GlcNAc_Epimerase_2_dom"/>
</dbReference>
<feature type="domain" description="UDP-N-acetylglucosamine 2-epimerase" evidence="2">
    <location>
        <begin position="8"/>
        <end position="362"/>
    </location>
</feature>
<reference evidence="3 4" key="1">
    <citation type="journal article" date="2015" name="Microbiome">
        <title>Genomic resolution of linkages in carbon, nitrogen, and sulfur cycling among widespread estuary sediment bacteria.</title>
        <authorList>
            <person name="Baker B.J."/>
            <person name="Lazar C.S."/>
            <person name="Teske A.P."/>
            <person name="Dick G.J."/>
        </authorList>
    </citation>
    <scope>NUCLEOTIDE SEQUENCE [LARGE SCALE GENOMIC DNA]</scope>
    <source>
        <strain evidence="3">DG_78</strain>
    </source>
</reference>
<dbReference type="PATRIC" id="fig|1703772.3.peg.1107"/>
<organism evidence="3 4">
    <name type="scientific">candidate division TA06 bacterium DG_78</name>
    <dbReference type="NCBI Taxonomy" id="1703772"/>
    <lineage>
        <taxon>Bacteria</taxon>
        <taxon>Bacteria division TA06</taxon>
    </lineage>
</organism>
<dbReference type="Pfam" id="PF02350">
    <property type="entry name" value="Epimerase_2"/>
    <property type="match status" value="1"/>
</dbReference>
<protein>
    <submittedName>
        <fullName evidence="3">UDP-N-acetylglucosamine 2-epimerase</fullName>
    </submittedName>
</protein>
<sequence length="366" mass="41710">MKISSVYKELKKIHRFRPIIVHTGQHYDVDMSDIFFRQLQLPKPDIFLGIGSGTHGEQTGKLMIAFERICAKENPDLVIVVGDVNSTVGCALVAAKMNTRVAHVEAGMRSFDRTMPEEINRVLTDHIADFLFTTCEDANSNLRREGIPKHKIFFTGNVMIDTLLQYRKCAQQSKILTTLQFKKNNKIQKYAVVTLHRPSNVDDPVTLRRILYALNAIAKKVPVVFPMHPRTIKNIERYKLGRTVHYISKVPLPQLVWKESPLLAIPPLGYLDFLNLISHATLVLTDSGGIQEETTILRIPCLTIRSNTERPITIKEGTNLLVGSDRDQIVKTAFKVLRQGVVRKRRPRYWDGRAAQRITKILLEKL</sequence>
<dbReference type="PANTHER" id="PTHR43174">
    <property type="entry name" value="UDP-N-ACETYLGLUCOSAMINE 2-EPIMERASE"/>
    <property type="match status" value="1"/>
</dbReference>